<proteinExistence type="predicted"/>
<dbReference type="EMBL" id="JAOYFB010000005">
    <property type="protein sequence ID" value="KAK4017186.1"/>
    <property type="molecule type" value="Genomic_DNA"/>
</dbReference>
<evidence type="ECO:0000313" key="2">
    <source>
        <dbReference type="Proteomes" id="UP001234178"/>
    </source>
</evidence>
<sequence>MSASNTASMLRVMPQSIEVINGINSAFLSNILLLIVKRLSEEQKVTQIFSQEEKLKLKELLSLHEDSTLEIVLTTLEYIIRHAAFHVMRPSNLSKHVSELGFHEQVGSLISELWAVHAKSVIDTLKKETCSHLKVEHIESSIHYSLSSLKGGHTEIPLALVHFNLNGGNITKKTANDRPRSPNDSCKPTLSLEFNREELAEFYQMLETVQSHLDELL</sequence>
<accession>A0ABQ9ZWL5</accession>
<gene>
    <name evidence="1" type="ORF">OUZ56_032137</name>
</gene>
<dbReference type="InterPro" id="IPR037361">
    <property type="entry name" value="COMMD10"/>
</dbReference>
<keyword evidence="2" id="KW-1185">Reference proteome</keyword>
<name>A0ABQ9ZWL5_9CRUS</name>
<evidence type="ECO:0008006" key="3">
    <source>
        <dbReference type="Google" id="ProtNLM"/>
    </source>
</evidence>
<organism evidence="1 2">
    <name type="scientific">Daphnia magna</name>
    <dbReference type="NCBI Taxonomy" id="35525"/>
    <lineage>
        <taxon>Eukaryota</taxon>
        <taxon>Metazoa</taxon>
        <taxon>Ecdysozoa</taxon>
        <taxon>Arthropoda</taxon>
        <taxon>Crustacea</taxon>
        <taxon>Branchiopoda</taxon>
        <taxon>Diplostraca</taxon>
        <taxon>Cladocera</taxon>
        <taxon>Anomopoda</taxon>
        <taxon>Daphniidae</taxon>
        <taxon>Daphnia</taxon>
    </lineage>
</organism>
<dbReference type="PANTHER" id="PTHR12333">
    <property type="entry name" value="COMM DOMAIN CONTAINING PROTEIN 10"/>
    <property type="match status" value="1"/>
</dbReference>
<reference evidence="1 2" key="1">
    <citation type="journal article" date="2023" name="Nucleic Acids Res.">
        <title>The hologenome of Daphnia magna reveals possible DNA methylation and microbiome-mediated evolution of the host genome.</title>
        <authorList>
            <person name="Chaturvedi A."/>
            <person name="Li X."/>
            <person name="Dhandapani V."/>
            <person name="Marshall H."/>
            <person name="Kissane S."/>
            <person name="Cuenca-Cambronero M."/>
            <person name="Asole G."/>
            <person name="Calvet F."/>
            <person name="Ruiz-Romero M."/>
            <person name="Marangio P."/>
            <person name="Guigo R."/>
            <person name="Rago D."/>
            <person name="Mirbahai L."/>
            <person name="Eastwood N."/>
            <person name="Colbourne J.K."/>
            <person name="Zhou J."/>
            <person name="Mallon E."/>
            <person name="Orsini L."/>
        </authorList>
    </citation>
    <scope>NUCLEOTIDE SEQUENCE [LARGE SCALE GENOMIC DNA]</scope>
    <source>
        <strain evidence="1">LRV0_1</strain>
    </source>
</reference>
<dbReference type="PANTHER" id="PTHR12333:SF0">
    <property type="entry name" value="COMM DOMAIN-CONTAINING PROTEIN 10"/>
    <property type="match status" value="1"/>
</dbReference>
<evidence type="ECO:0000313" key="1">
    <source>
        <dbReference type="EMBL" id="KAK4017186.1"/>
    </source>
</evidence>
<comment type="caution">
    <text evidence="1">The sequence shown here is derived from an EMBL/GenBank/DDBJ whole genome shotgun (WGS) entry which is preliminary data.</text>
</comment>
<dbReference type="Proteomes" id="UP001234178">
    <property type="component" value="Unassembled WGS sequence"/>
</dbReference>
<protein>
    <recommendedName>
        <fullName evidence="3">COMM domain-containing protein</fullName>
    </recommendedName>
</protein>
<dbReference type="Pfam" id="PF21672">
    <property type="entry name" value="COMM_HN"/>
    <property type="match status" value="1"/>
</dbReference>